<evidence type="ECO:0000256" key="5">
    <source>
        <dbReference type="ARBA" id="ARBA00023172"/>
    </source>
</evidence>
<protein>
    <submittedName>
        <fullName evidence="11">Bile salt export pump</fullName>
    </submittedName>
</protein>
<keyword evidence="2 8" id="KW-0255">Endonuclease</keyword>
<dbReference type="GO" id="GO:0033557">
    <property type="term" value="C:Slx1-Slx4 complex"/>
    <property type="evidence" value="ECO:0007669"/>
    <property type="project" value="UniProtKB-UniRule"/>
</dbReference>
<name>A0A4D9DGK3_9SAUR</name>
<evidence type="ECO:0000256" key="2">
    <source>
        <dbReference type="ARBA" id="ARBA00022759"/>
    </source>
</evidence>
<dbReference type="PANTHER" id="PTHR20208:SF10">
    <property type="entry name" value="STRUCTURE-SPECIFIC ENDONUCLEASE SUBUNIT SLX1"/>
    <property type="match status" value="1"/>
</dbReference>
<dbReference type="HAMAP" id="MF_03100">
    <property type="entry name" value="Endonuc_su_Slx1"/>
    <property type="match status" value="1"/>
</dbReference>
<evidence type="ECO:0000256" key="8">
    <source>
        <dbReference type="HAMAP-Rule" id="MF_03100"/>
    </source>
</evidence>
<dbReference type="Pfam" id="PF21202">
    <property type="entry name" value="SLX1_C"/>
    <property type="match status" value="1"/>
</dbReference>
<proteinExistence type="inferred from homology"/>
<dbReference type="Proteomes" id="UP000297703">
    <property type="component" value="Unassembled WGS sequence"/>
</dbReference>
<dbReference type="STRING" id="55544.A0A4D9DGK3"/>
<feature type="domain" description="GIY-YIG" evidence="10">
    <location>
        <begin position="63"/>
        <end position="146"/>
    </location>
</feature>
<keyword evidence="1 8" id="KW-0540">Nuclease</keyword>
<evidence type="ECO:0000256" key="4">
    <source>
        <dbReference type="ARBA" id="ARBA00022801"/>
    </source>
</evidence>
<accession>A0A4D9DGK3</accession>
<reference evidence="11 12" key="1">
    <citation type="submission" date="2019-04" db="EMBL/GenBank/DDBJ databases">
        <title>Draft genome of the big-headed turtle Platysternon megacephalum.</title>
        <authorList>
            <person name="Gong S."/>
        </authorList>
    </citation>
    <scope>NUCLEOTIDE SEQUENCE [LARGE SCALE GENOMIC DNA]</scope>
    <source>
        <strain evidence="11">DO16091913</strain>
        <tissue evidence="11">Muscle</tissue>
    </source>
</reference>
<dbReference type="Gene3D" id="3.40.1440.10">
    <property type="entry name" value="GIY-YIG endonuclease"/>
    <property type="match status" value="1"/>
</dbReference>
<keyword evidence="3 8" id="KW-0227">DNA damage</keyword>
<dbReference type="OrthoDB" id="24645at2759"/>
<comment type="subunit">
    <text evidence="8">Forms a heterodimer with SLX4.</text>
</comment>
<organism evidence="11 12">
    <name type="scientific">Platysternon megacephalum</name>
    <name type="common">big-headed turtle</name>
    <dbReference type="NCBI Taxonomy" id="55544"/>
    <lineage>
        <taxon>Eukaryota</taxon>
        <taxon>Metazoa</taxon>
        <taxon>Chordata</taxon>
        <taxon>Craniata</taxon>
        <taxon>Vertebrata</taxon>
        <taxon>Euteleostomi</taxon>
        <taxon>Archelosauria</taxon>
        <taxon>Testudinata</taxon>
        <taxon>Testudines</taxon>
        <taxon>Cryptodira</taxon>
        <taxon>Durocryptodira</taxon>
        <taxon>Testudinoidea</taxon>
        <taxon>Platysternidae</taxon>
        <taxon>Platysternon</taxon>
    </lineage>
</organism>
<dbReference type="InterPro" id="IPR027520">
    <property type="entry name" value="Slx1"/>
</dbReference>
<evidence type="ECO:0000256" key="6">
    <source>
        <dbReference type="ARBA" id="ARBA00023204"/>
    </source>
</evidence>
<dbReference type="InterPro" id="IPR050381">
    <property type="entry name" value="SLX1_endonuclease"/>
</dbReference>
<dbReference type="CDD" id="cd10455">
    <property type="entry name" value="GIY-YIG_SLX1"/>
    <property type="match status" value="1"/>
</dbReference>
<comment type="subcellular location">
    <subcellularLocation>
        <location evidence="8">Nucleus</location>
    </subcellularLocation>
</comment>
<dbReference type="PANTHER" id="PTHR20208">
    <property type="entry name" value="STRUCTURE-SPECIFIC ENDONUCLEASE SUBUNIT SLX1"/>
    <property type="match status" value="1"/>
</dbReference>
<dbReference type="GO" id="GO:0000724">
    <property type="term" value="P:double-strand break repair via homologous recombination"/>
    <property type="evidence" value="ECO:0007669"/>
    <property type="project" value="TreeGrafter"/>
</dbReference>
<keyword evidence="12" id="KW-1185">Reference proteome</keyword>
<comment type="caution">
    <text evidence="11">The sequence shown here is derived from an EMBL/GenBank/DDBJ whole genome shotgun (WGS) entry which is preliminary data.</text>
</comment>
<evidence type="ECO:0000256" key="1">
    <source>
        <dbReference type="ARBA" id="ARBA00022722"/>
    </source>
</evidence>
<evidence type="ECO:0000256" key="7">
    <source>
        <dbReference type="ARBA" id="ARBA00023242"/>
    </source>
</evidence>
<dbReference type="InterPro" id="IPR013083">
    <property type="entry name" value="Znf_RING/FYVE/PHD"/>
</dbReference>
<evidence type="ECO:0000259" key="10">
    <source>
        <dbReference type="PROSITE" id="PS50164"/>
    </source>
</evidence>
<comment type="function">
    <text evidence="8">Catalytic subunit of the SLX1-SLX4 structure-specific endonuclease that resolves DNA secondary structures generated during DNA repair and recombination. Has endonuclease activity towards branched DNA substrates, introducing single-strand cuts in duplex DNA close to junctions with ss-DNA.</text>
</comment>
<dbReference type="GO" id="GO:0008821">
    <property type="term" value="F:crossover junction DNA endonuclease activity"/>
    <property type="evidence" value="ECO:0007669"/>
    <property type="project" value="TreeGrafter"/>
</dbReference>
<comment type="similarity">
    <text evidence="8">Belongs to the SLX1 family.</text>
</comment>
<dbReference type="InterPro" id="IPR000305">
    <property type="entry name" value="GIY-YIG_endonuc"/>
</dbReference>
<dbReference type="Pfam" id="PF01541">
    <property type="entry name" value="GIY-YIG"/>
    <property type="match status" value="1"/>
</dbReference>
<dbReference type="EMBL" id="QXTE01000791">
    <property type="protein sequence ID" value="TFJ96108.1"/>
    <property type="molecule type" value="Genomic_DNA"/>
</dbReference>
<evidence type="ECO:0000256" key="3">
    <source>
        <dbReference type="ARBA" id="ARBA00022763"/>
    </source>
</evidence>
<dbReference type="GO" id="GO:0017108">
    <property type="term" value="F:5'-flap endonuclease activity"/>
    <property type="evidence" value="ECO:0007669"/>
    <property type="project" value="InterPro"/>
</dbReference>
<gene>
    <name evidence="11" type="ORF">DR999_PMT22131</name>
</gene>
<evidence type="ECO:0000313" key="12">
    <source>
        <dbReference type="Proteomes" id="UP000297703"/>
    </source>
</evidence>
<dbReference type="AlphaFoldDB" id="A0A4D9DGK3"/>
<keyword evidence="5 8" id="KW-0233">DNA recombination</keyword>
<comment type="caution">
    <text evidence="8">Lacks conserved residue(s) required for the propagation of feature annotation.</text>
</comment>
<dbReference type="Gene3D" id="3.30.40.10">
    <property type="entry name" value="Zinc/RING finger domain, C3HC4 (zinc finger)"/>
    <property type="match status" value="1"/>
</dbReference>
<dbReference type="InterPro" id="IPR035901">
    <property type="entry name" value="GIY-YIG_endonuc_sf"/>
</dbReference>
<keyword evidence="6 8" id="KW-0234">DNA repair</keyword>
<sequence length="329" mass="36039">MLGSGGHGGAWCMLGSGGHGGAWGMLGSGGHGAPGVCWEVGLAGHDLSRPLSPGPAMGAEPRGFFGVYLLFCTNPRYRGRVYVGFTVAPQRRLGQHNAGKRRGGAWKTSGRGPWEMVLIVHGFPSDVAALRFEWAWQHPHTSRRLSHVSRRARRETRFDFHLRVLAHMLRAAPWCRLPLTVRWLEPGYRRDFPPALQPPLHMPLAFGQVRALGRAGGRGERGQEEPSPPPGQAAQAQGCTLCLKRLQDADDPPLRCFQPGCPLAAHAACLARAFLREVPEQLLPVEGRCPGCKNLLLWGDLIRYHQGCYGDLEEVPASSQGHWTEELQS</sequence>
<feature type="region of interest" description="Disordered" evidence="9">
    <location>
        <begin position="215"/>
        <end position="234"/>
    </location>
</feature>
<dbReference type="FunFam" id="3.40.1440.10:FF:000003">
    <property type="entry name" value="Structure-specific endonuclease subunit SLX1"/>
    <property type="match status" value="1"/>
</dbReference>
<keyword evidence="4 8" id="KW-0378">Hydrolase</keyword>
<dbReference type="PROSITE" id="PS50164">
    <property type="entry name" value="GIY_YIG"/>
    <property type="match status" value="1"/>
</dbReference>
<evidence type="ECO:0000256" key="9">
    <source>
        <dbReference type="SAM" id="MobiDB-lite"/>
    </source>
</evidence>
<reference evidence="11 12" key="2">
    <citation type="submission" date="2019-04" db="EMBL/GenBank/DDBJ databases">
        <title>The genome sequence of big-headed turtle.</title>
        <authorList>
            <person name="Gong S."/>
        </authorList>
    </citation>
    <scope>NUCLEOTIDE SEQUENCE [LARGE SCALE GENOMIC DNA]</scope>
    <source>
        <strain evidence="11">DO16091913</strain>
        <tissue evidence="11">Muscle</tissue>
    </source>
</reference>
<keyword evidence="7 8" id="KW-0539">Nucleus</keyword>
<dbReference type="InterPro" id="IPR048749">
    <property type="entry name" value="SLX1_C"/>
</dbReference>
<comment type="cofactor">
    <cofactor evidence="8">
        <name>a divalent metal cation</name>
        <dbReference type="ChEBI" id="CHEBI:60240"/>
    </cofactor>
</comment>
<evidence type="ECO:0000313" key="11">
    <source>
        <dbReference type="EMBL" id="TFJ96108.1"/>
    </source>
</evidence>